<gene>
    <name evidence="2" type="ORF">ANN_02998</name>
</gene>
<reference evidence="2 3" key="1">
    <citation type="journal article" date="2022" name="Allergy">
        <title>Genome assembly and annotation of Periplaneta americana reveal a comprehensive cockroach allergen profile.</title>
        <authorList>
            <person name="Wang L."/>
            <person name="Xiong Q."/>
            <person name="Saelim N."/>
            <person name="Wang L."/>
            <person name="Nong W."/>
            <person name="Wan A.T."/>
            <person name="Shi M."/>
            <person name="Liu X."/>
            <person name="Cao Q."/>
            <person name="Hui J.H.L."/>
            <person name="Sookrung N."/>
            <person name="Leung T.F."/>
            <person name="Tungtrongchitr A."/>
            <person name="Tsui S.K.W."/>
        </authorList>
    </citation>
    <scope>NUCLEOTIDE SEQUENCE [LARGE SCALE GENOMIC DNA]</scope>
    <source>
        <strain evidence="2">PWHHKU_190912</strain>
    </source>
</reference>
<evidence type="ECO:0000313" key="3">
    <source>
        <dbReference type="Proteomes" id="UP001148838"/>
    </source>
</evidence>
<dbReference type="EMBL" id="JAJSOF020000001">
    <property type="protein sequence ID" value="KAJ4451533.1"/>
    <property type="molecule type" value="Genomic_DNA"/>
</dbReference>
<organism evidence="2 3">
    <name type="scientific">Periplaneta americana</name>
    <name type="common">American cockroach</name>
    <name type="synonym">Blatta americana</name>
    <dbReference type="NCBI Taxonomy" id="6978"/>
    <lineage>
        <taxon>Eukaryota</taxon>
        <taxon>Metazoa</taxon>
        <taxon>Ecdysozoa</taxon>
        <taxon>Arthropoda</taxon>
        <taxon>Hexapoda</taxon>
        <taxon>Insecta</taxon>
        <taxon>Pterygota</taxon>
        <taxon>Neoptera</taxon>
        <taxon>Polyneoptera</taxon>
        <taxon>Dictyoptera</taxon>
        <taxon>Blattodea</taxon>
        <taxon>Blattoidea</taxon>
        <taxon>Blattidae</taxon>
        <taxon>Blattinae</taxon>
        <taxon>Periplaneta</taxon>
    </lineage>
</organism>
<accession>A0ABQ8U0E2</accession>
<evidence type="ECO:0000256" key="1">
    <source>
        <dbReference type="SAM" id="MobiDB-lite"/>
    </source>
</evidence>
<dbReference type="Proteomes" id="UP001148838">
    <property type="component" value="Unassembled WGS sequence"/>
</dbReference>
<sequence>MIWRQPTSHLEDCYFCIIKPHGFSRKTTDKDKIVYPNFPPVILPVPHSPELPIPIPPPSGEDYVIPEEHELSESSDYPSTSADPTYISEHHTTPHLIRQAELNDLVRGSGLSNRATAQHYVVKNWPITQGYIPEYAIRKVQDNREGLELNGLHQLLVYADDVNMLGENPQIRENTGILFEASKEIGLEVNPEKTKYMIMSRDENIRGSGQNRAVFHPRTLGTDNLTSRYLDSVSYKPKLRHGSGDSSGSGPSSGSSGDNISSSGGGSSRSSNSSSGSNSSCSGVDNSSNSSGSSSNSSGSSSSSSSGNSNSRSRLV</sequence>
<name>A0ABQ8U0E2_PERAM</name>
<proteinExistence type="predicted"/>
<comment type="caution">
    <text evidence="2">The sequence shown here is derived from an EMBL/GenBank/DDBJ whole genome shotgun (WGS) entry which is preliminary data.</text>
</comment>
<protein>
    <recommendedName>
        <fullName evidence="4">Reverse transcriptase domain-containing protein</fullName>
    </recommendedName>
</protein>
<feature type="region of interest" description="Disordered" evidence="1">
    <location>
        <begin position="236"/>
        <end position="316"/>
    </location>
</feature>
<evidence type="ECO:0008006" key="4">
    <source>
        <dbReference type="Google" id="ProtNLM"/>
    </source>
</evidence>
<feature type="compositionally biased region" description="Low complexity" evidence="1">
    <location>
        <begin position="244"/>
        <end position="316"/>
    </location>
</feature>
<evidence type="ECO:0000313" key="2">
    <source>
        <dbReference type="EMBL" id="KAJ4451533.1"/>
    </source>
</evidence>
<keyword evidence="3" id="KW-1185">Reference proteome</keyword>